<feature type="transmembrane region" description="Helical" evidence="6">
    <location>
        <begin position="12"/>
        <end position="32"/>
    </location>
</feature>
<feature type="transmembrane region" description="Helical" evidence="6">
    <location>
        <begin position="44"/>
        <end position="64"/>
    </location>
</feature>
<evidence type="ECO:0000256" key="6">
    <source>
        <dbReference type="SAM" id="Phobius"/>
    </source>
</evidence>
<dbReference type="GO" id="GO:0005886">
    <property type="term" value="C:plasma membrane"/>
    <property type="evidence" value="ECO:0007669"/>
    <property type="project" value="UniProtKB-SubCell"/>
</dbReference>
<dbReference type="GO" id="GO:0022857">
    <property type="term" value="F:transmembrane transporter activity"/>
    <property type="evidence" value="ECO:0007669"/>
    <property type="project" value="InterPro"/>
</dbReference>
<comment type="subcellular location">
    <subcellularLocation>
        <location evidence="1">Cell membrane</location>
        <topology evidence="1">Multi-pass membrane protein</topology>
    </subcellularLocation>
</comment>
<proteinExistence type="predicted"/>
<dbReference type="EMBL" id="NFKK01000002">
    <property type="protein sequence ID" value="OUP54167.1"/>
    <property type="molecule type" value="Genomic_DNA"/>
</dbReference>
<keyword evidence="5 6" id="KW-0472">Membrane</keyword>
<comment type="caution">
    <text evidence="7">The sequence shown here is derived from an EMBL/GenBank/DDBJ whole genome shotgun (WGS) entry which is preliminary data.</text>
</comment>
<dbReference type="AlphaFoldDB" id="A0A1Y4LBS4"/>
<evidence type="ECO:0000256" key="5">
    <source>
        <dbReference type="ARBA" id="ARBA00023136"/>
    </source>
</evidence>
<protein>
    <submittedName>
        <fullName evidence="7">Ribose ABC transporter permease</fullName>
    </submittedName>
</protein>
<evidence type="ECO:0000313" key="8">
    <source>
        <dbReference type="Proteomes" id="UP000195897"/>
    </source>
</evidence>
<feature type="transmembrane region" description="Helical" evidence="6">
    <location>
        <begin position="177"/>
        <end position="197"/>
    </location>
</feature>
<keyword evidence="2" id="KW-1003">Cell membrane</keyword>
<dbReference type="PANTHER" id="PTHR32196:SF72">
    <property type="entry name" value="RIBOSE IMPORT PERMEASE PROTEIN RBSC"/>
    <property type="match status" value="1"/>
</dbReference>
<dbReference type="RefSeq" id="WP_087370569.1">
    <property type="nucleotide sequence ID" value="NZ_NFKK01000002.1"/>
</dbReference>
<evidence type="ECO:0000256" key="2">
    <source>
        <dbReference type="ARBA" id="ARBA00022475"/>
    </source>
</evidence>
<feature type="transmembrane region" description="Helical" evidence="6">
    <location>
        <begin position="282"/>
        <end position="301"/>
    </location>
</feature>
<name>A0A1Y4LBS4_9FIRM</name>
<gene>
    <name evidence="7" type="primary">rbsC</name>
    <name evidence="7" type="ORF">B5F17_02850</name>
</gene>
<feature type="transmembrane region" description="Helical" evidence="6">
    <location>
        <begin position="122"/>
        <end position="139"/>
    </location>
</feature>
<accession>A0A1Y4LBS4</accession>
<feature type="transmembrane region" description="Helical" evidence="6">
    <location>
        <begin position="228"/>
        <end position="246"/>
    </location>
</feature>
<dbReference type="Proteomes" id="UP000195897">
    <property type="component" value="Unassembled WGS sequence"/>
</dbReference>
<keyword evidence="3 6" id="KW-0812">Transmembrane</keyword>
<evidence type="ECO:0000256" key="3">
    <source>
        <dbReference type="ARBA" id="ARBA00022692"/>
    </source>
</evidence>
<feature type="transmembrane region" description="Helical" evidence="6">
    <location>
        <begin position="96"/>
        <end position="115"/>
    </location>
</feature>
<keyword evidence="4 6" id="KW-1133">Transmembrane helix</keyword>
<dbReference type="Pfam" id="PF02653">
    <property type="entry name" value="BPD_transp_2"/>
    <property type="match status" value="1"/>
</dbReference>
<evidence type="ECO:0000256" key="1">
    <source>
        <dbReference type="ARBA" id="ARBA00004651"/>
    </source>
</evidence>
<dbReference type="CDD" id="cd06579">
    <property type="entry name" value="TM_PBP1_transp_AraH_like"/>
    <property type="match status" value="1"/>
</dbReference>
<sequence>MNQKSKKLNAIVSEYGAFIALAALVIILSLISAEFRQPSNLLNLLRQASFNGLIAVGMTCVILSDGIDLSVGSTFALSAVVCAELLMAGFPAFASIIIALIVGTLLGAISGLLVTKGRLQPFIATLITMTAYRGLAMIITDGKPISRLAANISSESGAFLFKLIGKGNIASSFNPDLKIPIPAIILVLVFAIFYFILNRTCFGRRIYATGSNEKCATLVGVNTTRVRIMVYSISGFLAALAGLIMISRVDSAQPTLGDGYELDAIAAVALGGTSMSGGRGKIIGTVAGVLIIAVLNNGLNILEVTSYYQDVIKAIVILVAVLSDSKR</sequence>
<organism evidence="7 8">
    <name type="scientific">Butyricicoccus pullicaecorum</name>
    <dbReference type="NCBI Taxonomy" id="501571"/>
    <lineage>
        <taxon>Bacteria</taxon>
        <taxon>Bacillati</taxon>
        <taxon>Bacillota</taxon>
        <taxon>Clostridia</taxon>
        <taxon>Eubacteriales</taxon>
        <taxon>Butyricicoccaceae</taxon>
        <taxon>Butyricicoccus</taxon>
    </lineage>
</organism>
<dbReference type="InterPro" id="IPR001851">
    <property type="entry name" value="ABC_transp_permease"/>
</dbReference>
<dbReference type="PANTHER" id="PTHR32196">
    <property type="entry name" value="ABC TRANSPORTER PERMEASE PROTEIN YPHD-RELATED-RELATED"/>
    <property type="match status" value="1"/>
</dbReference>
<evidence type="ECO:0000256" key="4">
    <source>
        <dbReference type="ARBA" id="ARBA00022989"/>
    </source>
</evidence>
<reference evidence="8" key="1">
    <citation type="submission" date="2017-04" db="EMBL/GenBank/DDBJ databases">
        <title>Function of individual gut microbiota members based on whole genome sequencing of pure cultures obtained from chicken caecum.</title>
        <authorList>
            <person name="Medvecky M."/>
            <person name="Cejkova D."/>
            <person name="Polansky O."/>
            <person name="Karasova D."/>
            <person name="Kubasova T."/>
            <person name="Cizek A."/>
            <person name="Rychlik I."/>
        </authorList>
    </citation>
    <scope>NUCLEOTIDE SEQUENCE [LARGE SCALE GENOMIC DNA]</scope>
    <source>
        <strain evidence="8">An180</strain>
    </source>
</reference>
<evidence type="ECO:0000313" key="7">
    <source>
        <dbReference type="EMBL" id="OUP54167.1"/>
    </source>
</evidence>